<organism evidence="1 2">
    <name type="scientific">Violaceomyces palustris</name>
    <dbReference type="NCBI Taxonomy" id="1673888"/>
    <lineage>
        <taxon>Eukaryota</taxon>
        <taxon>Fungi</taxon>
        <taxon>Dikarya</taxon>
        <taxon>Basidiomycota</taxon>
        <taxon>Ustilaginomycotina</taxon>
        <taxon>Ustilaginomycetes</taxon>
        <taxon>Violaceomycetales</taxon>
        <taxon>Violaceomycetaceae</taxon>
        <taxon>Violaceomyces</taxon>
    </lineage>
</organism>
<dbReference type="Proteomes" id="UP000245626">
    <property type="component" value="Unassembled WGS sequence"/>
</dbReference>
<name>A0ACD0P6V2_9BASI</name>
<reference evidence="1 2" key="1">
    <citation type="journal article" date="2018" name="Mol. Biol. Evol.">
        <title>Broad Genomic Sampling Reveals a Smut Pathogenic Ancestry of the Fungal Clade Ustilaginomycotina.</title>
        <authorList>
            <person name="Kijpornyongpan T."/>
            <person name="Mondo S.J."/>
            <person name="Barry K."/>
            <person name="Sandor L."/>
            <person name="Lee J."/>
            <person name="Lipzen A."/>
            <person name="Pangilinan J."/>
            <person name="LaButti K."/>
            <person name="Hainaut M."/>
            <person name="Henrissat B."/>
            <person name="Grigoriev I.V."/>
            <person name="Spatafora J.W."/>
            <person name="Aime M.C."/>
        </authorList>
    </citation>
    <scope>NUCLEOTIDE SEQUENCE [LARGE SCALE GENOMIC DNA]</scope>
    <source>
        <strain evidence="1 2">SA 807</strain>
    </source>
</reference>
<evidence type="ECO:0000313" key="2">
    <source>
        <dbReference type="Proteomes" id="UP000245626"/>
    </source>
</evidence>
<dbReference type="EMBL" id="KZ819709">
    <property type="protein sequence ID" value="PWN53796.1"/>
    <property type="molecule type" value="Genomic_DNA"/>
</dbReference>
<keyword evidence="2" id="KW-1185">Reference proteome</keyword>
<evidence type="ECO:0000313" key="1">
    <source>
        <dbReference type="EMBL" id="PWN53796.1"/>
    </source>
</evidence>
<gene>
    <name evidence="1" type="ORF">IE53DRAFT_366045</name>
</gene>
<protein>
    <submittedName>
        <fullName evidence="1">Uncharacterized protein</fullName>
    </submittedName>
</protein>
<proteinExistence type="predicted"/>
<accession>A0ACD0P6V2</accession>
<sequence>MNRSTVPILLLLLFRSCLLPTSAFQDFLPKNLLSVLKAPSVKFDGEGVMLETFKDVGSSSDLEHLLRYHPHPTQGSHHHLSLLRGEPDSLSDSTARGNPLGNTRLLFPVGRDSSFPPSSADVGEGRDLATPSFEPFHHHFPENRLRWTDSQGIHDDLWSSPSPPPSPARSSNQPFEADKADQVLPKKGFSYFSSDWTPARNFPTRVGGNLMASNRFESDEDSFGVKRVDQGLSSLSPFGKKVGAGGGEVYAYSPFPPPRHTPSPPPPVLIKKKIRFVRMNRWNRLNLVSSPRWGGGGGGGGGEGAVMVEKQTEAQGPYRDAGSFPPGNTSLLVIDNGSKSRIFEPTFNQKLVTNLEMSEERSKASYLTSTVALLSPPSTGKSLTSSESTSRMRTGYFSPNEIKPSSVINQGKDGWNPFSNQARTATDTLQDSLSRKSSLTRGRDGVGQEVEVFWTPQEGREDGAEFQGSNSIFRIPGESRRGSISSSSRRFGTSSRSSSSWGNLRSEDDTRFPGEKGTIVESGSNMAHPSGPSLSRGSQGGRGSTLSVKEMFGGGGGEEGRSDSSLDWEAKFDRHLGGGIEGLEAISTHSKLSSHPEDDHLRKKLDLYHSSLPNGFRRVVIKSEGRRLGAFANHFDHVGELVDVGVESARRDLERALELESSSRKGRDREIRRDDVERARRKINKMDRLKSWVSERNHRVQTSG</sequence>